<dbReference type="GO" id="GO:0000184">
    <property type="term" value="P:nuclear-transcribed mRNA catabolic process, nonsense-mediated decay"/>
    <property type="evidence" value="ECO:0007669"/>
    <property type="project" value="UniProtKB-KW"/>
</dbReference>
<comment type="caution">
    <text evidence="5">The sequence shown here is derived from an EMBL/GenBank/DDBJ whole genome shotgun (WGS) entry which is preliminary data.</text>
</comment>
<evidence type="ECO:0000256" key="3">
    <source>
        <dbReference type="ARBA" id="ARBA00029509"/>
    </source>
</evidence>
<sequence>MTPFVKSQSQSPSGSGSPVASPSRRAASGRSSSNPSPVKSRGIFNRNSSAITLMSGLGSYTSLLPGQCTPVTLFVFVDGFTDDYPSSSVEEPADSSSANQSSSVGTSASKGSGSVVVLARRVSKSEGGFRKKLQSSLEAQIRFSIKKCRTLSGSETGHTGLRSGGVSNSAILFSFDASKAVALLDITSNKRGESLEFATGLVEDVLNGKATSDSLLLESHSRSANKEDLLSIKEFIFRQTDILRGRGGVVSNTNSGPASGVGMVAVAAAAAAASGKSFTSPELPHLEKWFSSS</sequence>
<dbReference type="Proteomes" id="UP001152561">
    <property type="component" value="Unassembled WGS sequence"/>
</dbReference>
<feature type="compositionally biased region" description="Low complexity" evidence="4">
    <location>
        <begin position="1"/>
        <end position="40"/>
    </location>
</feature>
<protein>
    <recommendedName>
        <fullName evidence="3">Nonsense-mediated mRNA decay factor SMG8</fullName>
    </recommendedName>
</protein>
<evidence type="ECO:0000256" key="4">
    <source>
        <dbReference type="SAM" id="MobiDB-lite"/>
    </source>
</evidence>
<dbReference type="AlphaFoldDB" id="A0A9Q1MM33"/>
<name>A0A9Q1MM33_9SOLA</name>
<feature type="region of interest" description="Disordered" evidence="4">
    <location>
        <begin position="86"/>
        <end position="110"/>
    </location>
</feature>
<evidence type="ECO:0000313" key="6">
    <source>
        <dbReference type="Proteomes" id="UP001152561"/>
    </source>
</evidence>
<dbReference type="EMBL" id="JAJAGQ010000005">
    <property type="protein sequence ID" value="KAJ8563502.1"/>
    <property type="molecule type" value="Genomic_DNA"/>
</dbReference>
<dbReference type="OrthoDB" id="63589at2759"/>
<dbReference type="PANTHER" id="PTHR13091:SF0">
    <property type="entry name" value="NONSENSE-MEDIATED MRNA DECAY FACTOR SMG8"/>
    <property type="match status" value="1"/>
</dbReference>
<evidence type="ECO:0000256" key="2">
    <source>
        <dbReference type="ARBA" id="ARBA00023161"/>
    </source>
</evidence>
<proteinExistence type="inferred from homology"/>
<comment type="similarity">
    <text evidence="1">Belongs to the SMG8 family.</text>
</comment>
<evidence type="ECO:0000313" key="5">
    <source>
        <dbReference type="EMBL" id="KAJ8563502.1"/>
    </source>
</evidence>
<organism evidence="5 6">
    <name type="scientific">Anisodus acutangulus</name>
    <dbReference type="NCBI Taxonomy" id="402998"/>
    <lineage>
        <taxon>Eukaryota</taxon>
        <taxon>Viridiplantae</taxon>
        <taxon>Streptophyta</taxon>
        <taxon>Embryophyta</taxon>
        <taxon>Tracheophyta</taxon>
        <taxon>Spermatophyta</taxon>
        <taxon>Magnoliopsida</taxon>
        <taxon>eudicotyledons</taxon>
        <taxon>Gunneridae</taxon>
        <taxon>Pentapetalae</taxon>
        <taxon>asterids</taxon>
        <taxon>lamiids</taxon>
        <taxon>Solanales</taxon>
        <taxon>Solanaceae</taxon>
        <taxon>Solanoideae</taxon>
        <taxon>Hyoscyameae</taxon>
        <taxon>Anisodus</taxon>
    </lineage>
</organism>
<accession>A0A9Q1MM33</accession>
<evidence type="ECO:0000256" key="1">
    <source>
        <dbReference type="ARBA" id="ARBA00006443"/>
    </source>
</evidence>
<keyword evidence="6" id="KW-1185">Reference proteome</keyword>
<dbReference type="InterPro" id="IPR019354">
    <property type="entry name" value="SMG8-like"/>
</dbReference>
<reference evidence="6" key="1">
    <citation type="journal article" date="2023" name="Proc. Natl. Acad. Sci. U.S.A.">
        <title>Genomic and structural basis for evolution of tropane alkaloid biosynthesis.</title>
        <authorList>
            <person name="Wanga Y.-J."/>
            <person name="Taina T."/>
            <person name="Yua J.-Y."/>
            <person name="Lia J."/>
            <person name="Xua B."/>
            <person name="Chenc J."/>
            <person name="D'Auriad J.C."/>
            <person name="Huanga J.-P."/>
            <person name="Huanga S.-X."/>
        </authorList>
    </citation>
    <scope>NUCLEOTIDE SEQUENCE [LARGE SCALE GENOMIC DNA]</scope>
    <source>
        <strain evidence="6">cv. KIB-2019</strain>
    </source>
</reference>
<keyword evidence="2" id="KW-0866">Nonsense-mediated mRNA decay</keyword>
<gene>
    <name evidence="5" type="ORF">K7X08_031954</name>
</gene>
<feature type="region of interest" description="Disordered" evidence="4">
    <location>
        <begin position="1"/>
        <end position="43"/>
    </location>
</feature>
<dbReference type="PANTHER" id="PTHR13091">
    <property type="entry name" value="AMPLIFIED IN BREAST CANCER 2-RELATED"/>
    <property type="match status" value="1"/>
</dbReference>